<dbReference type="PANTHER" id="PTHR46700">
    <property type="entry name" value="ARM REPEAT SUPERFAMILY PROTEIN"/>
    <property type="match status" value="1"/>
</dbReference>
<proteinExistence type="predicted"/>
<dbReference type="Gene3D" id="1.25.10.10">
    <property type="entry name" value="Leucine-rich Repeat Variant"/>
    <property type="match status" value="1"/>
</dbReference>
<sequence length="431" mass="47676">MSDSLSNRCFTYAKLKFFTRMRRLLRINAVARRETTPPPEETVDDDMDVHTQSESEEDTIAGKSDGGDDWKVALRRSVKLLHFGSWEEKDAAAAEIEKLAEEDVARRKTVAALGVVPPLVAMVGSEVAPRRRLAVGALIVLANGSSTNKALMVEAGILSKLPENIGALSQTERQQIAQLLLSISALSKSQFSIPSSRIIPIIVSILESYSNSIETRELCLTTLYNLSSVLDTIATFVDTKVIDILIRLSSIKEVSENSFATLGNLVVTLAGRKSIEHNPMVPECLIEILTWEDKPKCQELSSYMLMVLAHQSSLQRRKMAKAGIVQILLEVVLMGSPLAQKRALKILQWFKDERQVRIGPHSGPQMGRIESMGSPHDQRGVDEGKFLMKKIVRQSLFKNMETITRRANGDEDSSSSLKALVISSSSKSLPY</sequence>
<dbReference type="SMART" id="SM00185">
    <property type="entry name" value="ARM"/>
    <property type="match status" value="4"/>
</dbReference>
<accession>A0A830BCC7</accession>
<evidence type="ECO:0000313" key="4">
    <source>
        <dbReference type="Proteomes" id="UP000653305"/>
    </source>
</evidence>
<dbReference type="EMBL" id="BMAC01000011">
    <property type="protein sequence ID" value="GFP79711.1"/>
    <property type="molecule type" value="Genomic_DNA"/>
</dbReference>
<dbReference type="Proteomes" id="UP000653305">
    <property type="component" value="Unassembled WGS sequence"/>
</dbReference>
<keyword evidence="1" id="KW-0677">Repeat</keyword>
<dbReference type="InterPro" id="IPR011989">
    <property type="entry name" value="ARM-like"/>
</dbReference>
<dbReference type="InterPro" id="IPR000225">
    <property type="entry name" value="Armadillo"/>
</dbReference>
<dbReference type="AlphaFoldDB" id="A0A830BCC7"/>
<dbReference type="InterPro" id="IPR016024">
    <property type="entry name" value="ARM-type_fold"/>
</dbReference>
<evidence type="ECO:0000313" key="3">
    <source>
        <dbReference type="EMBL" id="GFP79711.1"/>
    </source>
</evidence>
<feature type="region of interest" description="Disordered" evidence="2">
    <location>
        <begin position="31"/>
        <end position="65"/>
    </location>
</feature>
<evidence type="ECO:0000256" key="1">
    <source>
        <dbReference type="ARBA" id="ARBA00022737"/>
    </source>
</evidence>
<dbReference type="OrthoDB" id="895200at2759"/>
<dbReference type="PANTHER" id="PTHR46700:SF2">
    <property type="entry name" value="ARM REPEAT SUPERFAMILY PROTEIN"/>
    <property type="match status" value="1"/>
</dbReference>
<dbReference type="SUPFAM" id="SSF48371">
    <property type="entry name" value="ARM repeat"/>
    <property type="match status" value="1"/>
</dbReference>
<name>A0A830BCC7_9LAMI</name>
<reference evidence="3" key="1">
    <citation type="submission" date="2020-07" db="EMBL/GenBank/DDBJ databases">
        <title>Ethylene signaling mediates host invasion by parasitic plants.</title>
        <authorList>
            <person name="Yoshida S."/>
        </authorList>
    </citation>
    <scope>NUCLEOTIDE SEQUENCE</scope>
    <source>
        <strain evidence="3">Okayama</strain>
    </source>
</reference>
<feature type="region of interest" description="Disordered" evidence="2">
    <location>
        <begin position="360"/>
        <end position="380"/>
    </location>
</feature>
<protein>
    <submittedName>
        <fullName evidence="3">Uncharacterized protein</fullName>
    </submittedName>
</protein>
<keyword evidence="4" id="KW-1185">Reference proteome</keyword>
<comment type="caution">
    <text evidence="3">The sequence shown here is derived from an EMBL/GenBank/DDBJ whole genome shotgun (WGS) entry which is preliminary data.</text>
</comment>
<evidence type="ECO:0000256" key="2">
    <source>
        <dbReference type="SAM" id="MobiDB-lite"/>
    </source>
</evidence>
<organism evidence="3 4">
    <name type="scientific">Phtheirospermum japonicum</name>
    <dbReference type="NCBI Taxonomy" id="374723"/>
    <lineage>
        <taxon>Eukaryota</taxon>
        <taxon>Viridiplantae</taxon>
        <taxon>Streptophyta</taxon>
        <taxon>Embryophyta</taxon>
        <taxon>Tracheophyta</taxon>
        <taxon>Spermatophyta</taxon>
        <taxon>Magnoliopsida</taxon>
        <taxon>eudicotyledons</taxon>
        <taxon>Gunneridae</taxon>
        <taxon>Pentapetalae</taxon>
        <taxon>asterids</taxon>
        <taxon>lamiids</taxon>
        <taxon>Lamiales</taxon>
        <taxon>Orobanchaceae</taxon>
        <taxon>Orobanchaceae incertae sedis</taxon>
        <taxon>Phtheirospermum</taxon>
    </lineage>
</organism>
<gene>
    <name evidence="3" type="ORF">PHJA_000114600</name>
</gene>